<evidence type="ECO:0000313" key="1">
    <source>
        <dbReference type="EMBL" id="HJA91920.1"/>
    </source>
</evidence>
<organism evidence="1 2">
    <name type="scientific">Candidatus Eisenbergiella merdipullorum</name>
    <dbReference type="NCBI Taxonomy" id="2838553"/>
    <lineage>
        <taxon>Bacteria</taxon>
        <taxon>Bacillati</taxon>
        <taxon>Bacillota</taxon>
        <taxon>Clostridia</taxon>
        <taxon>Lachnospirales</taxon>
        <taxon>Lachnospiraceae</taxon>
        <taxon>Eisenbergiella</taxon>
    </lineage>
</organism>
<proteinExistence type="predicted"/>
<evidence type="ECO:0000313" key="2">
    <source>
        <dbReference type="Proteomes" id="UP000886858"/>
    </source>
</evidence>
<name>A0A9D2KZZ5_9FIRM</name>
<dbReference type="Proteomes" id="UP000886858">
    <property type="component" value="Unassembled WGS sequence"/>
</dbReference>
<dbReference type="EMBL" id="DWYY01000026">
    <property type="protein sequence ID" value="HJA91920.1"/>
    <property type="molecule type" value="Genomic_DNA"/>
</dbReference>
<accession>A0A9D2KZZ5</accession>
<comment type="caution">
    <text evidence="1">The sequence shown here is derived from an EMBL/GenBank/DDBJ whole genome shotgun (WGS) entry which is preliminary data.</text>
</comment>
<gene>
    <name evidence="1" type="ORF">H9717_02175</name>
</gene>
<sequence>MNVLEARRRLLDGEIKKRTAEGEDISVRSVARMRPGLTLYGKSEQKTTTGAQLLDTNNMIDGYYDTNGNVINNELSVSIPKVSVREFNSITVSGLTNNIIWLIVEQGNDGTVIKKTIELSNQYLLFSEDTSEIGISFYKADDSKVTSDMLTTVMVNFGTTPLTWEPYTGGAPSPSPDYPQEIKSVGDSGEIAVNVYGGNLITDTTDKTISGKTGDAANTVRGTWRFVLDKNILNDEVAFSFDSDSNVDDIFIAQINATVSGIINWSDNEKKTIIKGRNSFIIPKLFDELPEGNVTYCAIQMRIEKNPTHDLQFTVSNPMMNIGSTALSYEPYRTPQTIPVQTPNGLPGIPVDSGGNYTDESGQQWMCDEVDFKRGVYVHRIHRDDLKTCVWSDTWDEVFYIEGTFIVFTLKFNDTNSGKYCKCSHFTYLNNDILSNPDTGMQTGQDNKFNIAFRVPTTLASNIEEWEYFIQQNDIDFMYVLNTPVETPLSPSELAAYAALRTYSPTTIVSNDSGAWMKLGYKTKKSLEVTD</sequence>
<reference evidence="1" key="2">
    <citation type="submission" date="2021-04" db="EMBL/GenBank/DDBJ databases">
        <authorList>
            <person name="Gilroy R."/>
        </authorList>
    </citation>
    <scope>NUCLEOTIDE SEQUENCE</scope>
    <source>
        <strain evidence="1">CHK179-7159</strain>
    </source>
</reference>
<reference evidence="1" key="1">
    <citation type="journal article" date="2021" name="PeerJ">
        <title>Extensive microbial diversity within the chicken gut microbiome revealed by metagenomics and culture.</title>
        <authorList>
            <person name="Gilroy R."/>
            <person name="Ravi A."/>
            <person name="Getino M."/>
            <person name="Pursley I."/>
            <person name="Horton D.L."/>
            <person name="Alikhan N.F."/>
            <person name="Baker D."/>
            <person name="Gharbi K."/>
            <person name="Hall N."/>
            <person name="Watson M."/>
            <person name="Adriaenssens E.M."/>
            <person name="Foster-Nyarko E."/>
            <person name="Jarju S."/>
            <person name="Secka A."/>
            <person name="Antonio M."/>
            <person name="Oren A."/>
            <person name="Chaudhuri R.R."/>
            <person name="La Ragione R."/>
            <person name="Hildebrand F."/>
            <person name="Pallen M.J."/>
        </authorList>
    </citation>
    <scope>NUCLEOTIDE SEQUENCE</scope>
    <source>
        <strain evidence="1">CHK179-7159</strain>
    </source>
</reference>
<dbReference type="AlphaFoldDB" id="A0A9D2KZZ5"/>
<protein>
    <submittedName>
        <fullName evidence="1">Uncharacterized protein</fullName>
    </submittedName>
</protein>